<dbReference type="AlphaFoldDB" id="A0A7X1B0V7"/>
<evidence type="ECO:0000256" key="1">
    <source>
        <dbReference type="ARBA" id="ARBA00001966"/>
    </source>
</evidence>
<dbReference type="InterPro" id="IPR010722">
    <property type="entry name" value="BATS_dom"/>
</dbReference>
<dbReference type="SFLD" id="SFLDS00029">
    <property type="entry name" value="Radical_SAM"/>
    <property type="match status" value="1"/>
</dbReference>
<dbReference type="NCBIfam" id="TIGR02351">
    <property type="entry name" value="thiH"/>
    <property type="match status" value="1"/>
</dbReference>
<dbReference type="SFLD" id="SFLDG01060">
    <property type="entry name" value="BATS_domain_containing"/>
    <property type="match status" value="1"/>
</dbReference>
<dbReference type="EMBL" id="JACHVA010000127">
    <property type="protein sequence ID" value="MBC2603507.1"/>
    <property type="molecule type" value="Genomic_DNA"/>
</dbReference>
<dbReference type="PANTHER" id="PTHR43583">
    <property type="entry name" value="2-IMINOACETATE SYNTHASE"/>
    <property type="match status" value="1"/>
</dbReference>
<dbReference type="SFLD" id="SFLDF00301">
    <property type="entry name" value="2-iminoacetate_synthase_(ThiH)"/>
    <property type="match status" value="1"/>
</dbReference>
<keyword evidence="4" id="KW-0479">Metal-binding</keyword>
<dbReference type="Proteomes" id="UP000525652">
    <property type="component" value="Unassembled WGS sequence"/>
</dbReference>
<comment type="cofactor">
    <cofactor evidence="1">
        <name>[4Fe-4S] cluster</name>
        <dbReference type="ChEBI" id="CHEBI:49883"/>
    </cofactor>
</comment>
<dbReference type="Pfam" id="PF04055">
    <property type="entry name" value="Radical_SAM"/>
    <property type="match status" value="1"/>
</dbReference>
<accession>A0A7X1B0V7</accession>
<dbReference type="Pfam" id="PF06968">
    <property type="entry name" value="BATS"/>
    <property type="match status" value="1"/>
</dbReference>
<evidence type="ECO:0000256" key="6">
    <source>
        <dbReference type="ARBA" id="ARBA00023014"/>
    </source>
</evidence>
<keyword evidence="6" id="KW-0411">Iron-sulfur</keyword>
<dbReference type="InterPro" id="IPR034428">
    <property type="entry name" value="ThiH/NoCL/HydG-like"/>
</dbReference>
<dbReference type="RefSeq" id="WP_185694135.1">
    <property type="nucleotide sequence ID" value="NZ_JACHVA010000127.1"/>
</dbReference>
<evidence type="ECO:0000259" key="7">
    <source>
        <dbReference type="PROSITE" id="PS51918"/>
    </source>
</evidence>
<sequence length="384" mass="43381">MSFLQHWEQFSWDRVSGSIYSKTSDDVERALSRPTGRLTLGDFEALISPAAAPFLERMAALSHERTVERFGFTQQMYAPLYLSNVCSNVCTYCGFSATNRIPRKVLNDAEIEVELDAIKSMGMDHVLFVTGEANRKVGVPYLQRAFALARKKFASISMEVQPLDQDAYEALIPSGLSAVLVYQETYNRETYAEHHLSGKKKDFAYRLETPDRLGRAGIKKIGLGALYGLDEWRVDSFFVAAHLRYLERTYWKSRYSLSFPRIRPHEGEVTPKSVMTDRDLVQLICACRLLSPEVELSLSTRESEHFRDHVHRLGITAMSAGSKTNPGGYSVDPQTLEQFEISDERSPEVVAEMLRSGGYEVVWKDWDSTYDGFSSTASGHLAHA</sequence>
<evidence type="ECO:0000256" key="4">
    <source>
        <dbReference type="ARBA" id="ARBA00022723"/>
    </source>
</evidence>
<evidence type="ECO:0000256" key="5">
    <source>
        <dbReference type="ARBA" id="ARBA00023004"/>
    </source>
</evidence>
<dbReference type="GO" id="GO:0051539">
    <property type="term" value="F:4 iron, 4 sulfur cluster binding"/>
    <property type="evidence" value="ECO:0007669"/>
    <property type="project" value="UniProtKB-KW"/>
</dbReference>
<feature type="domain" description="Radical SAM core" evidence="7">
    <location>
        <begin position="72"/>
        <end position="293"/>
    </location>
</feature>
<dbReference type="SMART" id="SM00876">
    <property type="entry name" value="BATS"/>
    <property type="match status" value="1"/>
</dbReference>
<dbReference type="InterPro" id="IPR012726">
    <property type="entry name" value="ThiH"/>
</dbReference>
<evidence type="ECO:0000313" key="8">
    <source>
        <dbReference type="EMBL" id="MBC2603507.1"/>
    </source>
</evidence>
<keyword evidence="5" id="KW-0408">Iron</keyword>
<name>A0A7X1B0V7_9BACT</name>
<evidence type="ECO:0000256" key="3">
    <source>
        <dbReference type="ARBA" id="ARBA00022691"/>
    </source>
</evidence>
<dbReference type="SUPFAM" id="SSF102114">
    <property type="entry name" value="Radical SAM enzymes"/>
    <property type="match status" value="1"/>
</dbReference>
<dbReference type="InterPro" id="IPR007197">
    <property type="entry name" value="rSAM"/>
</dbReference>
<organism evidence="8 9">
    <name type="scientific">Puniceicoccus vermicola</name>
    <dbReference type="NCBI Taxonomy" id="388746"/>
    <lineage>
        <taxon>Bacteria</taxon>
        <taxon>Pseudomonadati</taxon>
        <taxon>Verrucomicrobiota</taxon>
        <taxon>Opitutia</taxon>
        <taxon>Puniceicoccales</taxon>
        <taxon>Puniceicoccaceae</taxon>
        <taxon>Puniceicoccus</taxon>
    </lineage>
</organism>
<reference evidence="8 9" key="1">
    <citation type="submission" date="2020-07" db="EMBL/GenBank/DDBJ databases">
        <authorList>
            <person name="Feng X."/>
        </authorList>
    </citation>
    <scope>NUCLEOTIDE SEQUENCE [LARGE SCALE GENOMIC DNA]</scope>
    <source>
        <strain evidence="8 9">JCM14086</strain>
    </source>
</reference>
<dbReference type="CDD" id="cd01335">
    <property type="entry name" value="Radical_SAM"/>
    <property type="match status" value="1"/>
</dbReference>
<evidence type="ECO:0000256" key="2">
    <source>
        <dbReference type="ARBA" id="ARBA00022485"/>
    </source>
</evidence>
<dbReference type="GO" id="GO:0009228">
    <property type="term" value="P:thiamine biosynthetic process"/>
    <property type="evidence" value="ECO:0007669"/>
    <property type="project" value="InterPro"/>
</dbReference>
<evidence type="ECO:0000313" key="9">
    <source>
        <dbReference type="Proteomes" id="UP000525652"/>
    </source>
</evidence>
<dbReference type="PANTHER" id="PTHR43583:SF1">
    <property type="entry name" value="2-IMINOACETATE SYNTHASE"/>
    <property type="match status" value="1"/>
</dbReference>
<keyword evidence="9" id="KW-1185">Reference proteome</keyword>
<comment type="caution">
    <text evidence="8">The sequence shown here is derived from an EMBL/GenBank/DDBJ whole genome shotgun (WGS) entry which is preliminary data.</text>
</comment>
<dbReference type="Gene3D" id="3.20.20.70">
    <property type="entry name" value="Aldolase class I"/>
    <property type="match status" value="1"/>
</dbReference>
<dbReference type="InterPro" id="IPR058240">
    <property type="entry name" value="rSAM_sf"/>
</dbReference>
<keyword evidence="3" id="KW-0949">S-adenosyl-L-methionine</keyword>
<dbReference type="GO" id="GO:0003824">
    <property type="term" value="F:catalytic activity"/>
    <property type="evidence" value="ECO:0007669"/>
    <property type="project" value="InterPro"/>
</dbReference>
<protein>
    <submittedName>
        <fullName evidence="8">2-iminoacetate synthase ThiH</fullName>
    </submittedName>
</protein>
<proteinExistence type="predicted"/>
<gene>
    <name evidence="8" type="primary">thiH</name>
    <name evidence="8" type="ORF">H5P30_17125</name>
</gene>
<dbReference type="GO" id="GO:0005506">
    <property type="term" value="F:iron ion binding"/>
    <property type="evidence" value="ECO:0007669"/>
    <property type="project" value="InterPro"/>
</dbReference>
<dbReference type="PROSITE" id="PS51918">
    <property type="entry name" value="RADICAL_SAM"/>
    <property type="match status" value="1"/>
</dbReference>
<keyword evidence="2" id="KW-0004">4Fe-4S</keyword>
<dbReference type="SFLD" id="SFLDG01081">
    <property type="entry name" value="cleavage_of_the_Ca-Cb_bond_in"/>
    <property type="match status" value="1"/>
</dbReference>
<dbReference type="InterPro" id="IPR013785">
    <property type="entry name" value="Aldolase_TIM"/>
</dbReference>